<dbReference type="Proteomes" id="UP000616785">
    <property type="component" value="Unassembled WGS sequence"/>
</dbReference>
<feature type="region of interest" description="Disordered" evidence="1">
    <location>
        <begin position="1"/>
        <end position="33"/>
    </location>
</feature>
<proteinExistence type="predicted"/>
<feature type="region of interest" description="Disordered" evidence="1">
    <location>
        <begin position="639"/>
        <end position="662"/>
    </location>
</feature>
<gene>
    <name evidence="3" type="ORF">I5U57_05640</name>
</gene>
<dbReference type="EMBL" id="JADUNO010000011">
    <property type="protein sequence ID" value="MBH1638931.1"/>
    <property type="molecule type" value="Genomic_DNA"/>
</dbReference>
<sequence>MTATASNPDDSIDPTYSGSSTEHSAKLPGDRASITRTADGAVKVAGRSIEKTQAEVALAGATLKKVTEVTGTAGENRIERERITQFSLEASVAVGARAEVKGKERLAGIELEAGSQVGARVRYRVSLPDTTASETGKSTPATAEQAARVNPFDPTTLPIGGRVLLDSQQFQQSELKVAFRHIATVNQLTEAEGVGVAISRLDEHHVRVVTGPNKAIESLQGVGVDLGIARVMAGRQDALGQSKLQTADFDLRDPDARAAYIRMLATGQVADQTPGVSNVAQLERLDYSSQQRLQVGLVNDLVSADIAGRRNTGTAIQSTAPDGKVTVTQQLSYDDNVKLTIVRAFIRDGETLREDVDARRYQFLVDTDVPTPGFMDKVVGGRNEAVEERNIATGLNLALTGSTEGPGQIRPGEKVSVSFSEAQMQEFMQRTQKMVERPLGHLDPLAGIARAGYGDQPQRDGLEFAIGIARSLQGNADQFGKHLQRVAQDGDPRGPVHPINAQLTRSDGTLLNAPVQSQQQAPAPLSPAGRTATLDPRHSDHEANAIYKQNFQAAERLACTQGGLPDQAVERLAMAGTIAAQRAGLSQVDHLVVGNRGQAFVVQGALDSPAHLRAGFDYQTALNTPIEDSFSRLEVASESRAQSDLRTQEHEHETRLMAARGL</sequence>
<evidence type="ECO:0000313" key="4">
    <source>
        <dbReference type="Proteomes" id="UP000616785"/>
    </source>
</evidence>
<feature type="domain" description="X-Tfes XVIPCD" evidence="2">
    <location>
        <begin position="537"/>
        <end position="634"/>
    </location>
</feature>
<evidence type="ECO:0000256" key="1">
    <source>
        <dbReference type="SAM" id="MobiDB-lite"/>
    </source>
</evidence>
<feature type="region of interest" description="Disordered" evidence="1">
    <location>
        <begin position="515"/>
        <end position="536"/>
    </location>
</feature>
<protein>
    <recommendedName>
        <fullName evidence="2">X-Tfes XVIPCD domain-containing protein</fullName>
    </recommendedName>
</protein>
<feature type="compositionally biased region" description="Basic and acidic residues" evidence="1">
    <location>
        <begin position="639"/>
        <end position="655"/>
    </location>
</feature>
<feature type="compositionally biased region" description="Polar residues" evidence="1">
    <location>
        <begin position="1"/>
        <end position="22"/>
    </location>
</feature>
<dbReference type="Pfam" id="PF20410">
    <property type="entry name" value="X-Tfes_XVIPCD"/>
    <property type="match status" value="1"/>
</dbReference>
<dbReference type="InterPro" id="IPR046519">
    <property type="entry name" value="X-Tfes_XVIPCD"/>
</dbReference>
<evidence type="ECO:0000313" key="3">
    <source>
        <dbReference type="EMBL" id="MBH1638931.1"/>
    </source>
</evidence>
<organism evidence="3 4">
    <name type="scientific">Stenotrophomonas maltophilia</name>
    <name type="common">Pseudomonas maltophilia</name>
    <name type="synonym">Xanthomonas maltophilia</name>
    <dbReference type="NCBI Taxonomy" id="40324"/>
    <lineage>
        <taxon>Bacteria</taxon>
        <taxon>Pseudomonadati</taxon>
        <taxon>Pseudomonadota</taxon>
        <taxon>Gammaproteobacteria</taxon>
        <taxon>Lysobacterales</taxon>
        <taxon>Lysobacteraceae</taxon>
        <taxon>Stenotrophomonas</taxon>
        <taxon>Stenotrophomonas maltophilia group</taxon>
    </lineage>
</organism>
<comment type="caution">
    <text evidence="3">The sequence shown here is derived from an EMBL/GenBank/DDBJ whole genome shotgun (WGS) entry which is preliminary data.</text>
</comment>
<dbReference type="AlphaFoldDB" id="A0AA41CAK9"/>
<evidence type="ECO:0000259" key="2">
    <source>
        <dbReference type="Pfam" id="PF20410"/>
    </source>
</evidence>
<feature type="compositionally biased region" description="Low complexity" evidence="1">
    <location>
        <begin position="515"/>
        <end position="528"/>
    </location>
</feature>
<accession>A0AA41CAK9</accession>
<name>A0AA41CAK9_STEMA</name>
<reference evidence="3" key="1">
    <citation type="submission" date="2020-11" db="EMBL/GenBank/DDBJ databases">
        <title>Enhanced detection system for hospital associated transmission using whole genome sequencing surveillance.</title>
        <authorList>
            <person name="Harrison L.H."/>
            <person name="Van Tyne D."/>
            <person name="Marsh J.W."/>
            <person name="Griffith M.P."/>
            <person name="Snyder D.J."/>
            <person name="Cooper V.S."/>
            <person name="Mustapha M."/>
        </authorList>
    </citation>
    <scope>NUCLEOTIDE SEQUENCE</scope>
    <source>
        <strain evidence="3">STEN00092</strain>
    </source>
</reference>